<proteinExistence type="predicted"/>
<dbReference type="Proteomes" id="UP000178449">
    <property type="component" value="Unassembled WGS sequence"/>
</dbReference>
<comment type="caution">
    <text evidence="2">The sequence shown here is derived from an EMBL/GenBank/DDBJ whole genome shotgun (WGS) entry which is preliminary data.</text>
</comment>
<feature type="coiled-coil region" evidence="1">
    <location>
        <begin position="11"/>
        <end position="55"/>
    </location>
</feature>
<evidence type="ECO:0008006" key="4">
    <source>
        <dbReference type="Google" id="ProtNLM"/>
    </source>
</evidence>
<dbReference type="AlphaFoldDB" id="A0A1F6GAP5"/>
<keyword evidence="1" id="KW-0175">Coiled coil</keyword>
<dbReference type="EMBL" id="MFNE01000026">
    <property type="protein sequence ID" value="OGG95190.1"/>
    <property type="molecule type" value="Genomic_DNA"/>
</dbReference>
<evidence type="ECO:0000256" key="1">
    <source>
        <dbReference type="SAM" id="Coils"/>
    </source>
</evidence>
<sequence length="300" mass="33658">MDKIGGRPKILTESDRILTDLSEELNQLKSRMSQLETEQEENRHLLEQVSFQEELANRLIAGQQEEIKAQRENYQVIAGVIQDLKTPVASVMENLANIIAEIDDEDTQESLRDCLATAGNVLEGFTEVEEFCLFEAGEQAQNRQNTNLRALFTDLVSRFQLQSNLGNKHGVKLLIDPKVPQDCPLYDASIAFAVTQLLAQLAEISPPGALEIKLQMAEGEMLHGVQMAELRIDLSIQGNTGMKVLESWVDFVKAYSPRLHQSGFALLKTRDRVRQSGGRLEMVSEGNMLRGFQLKMPLSF</sequence>
<name>A0A1F6GAP5_9PROT</name>
<reference evidence="2 3" key="1">
    <citation type="journal article" date="2016" name="Nat. Commun.">
        <title>Thousands of microbial genomes shed light on interconnected biogeochemical processes in an aquifer system.</title>
        <authorList>
            <person name="Anantharaman K."/>
            <person name="Brown C.T."/>
            <person name="Hug L.A."/>
            <person name="Sharon I."/>
            <person name="Castelle C.J."/>
            <person name="Probst A.J."/>
            <person name="Thomas B.C."/>
            <person name="Singh A."/>
            <person name="Wilkins M.J."/>
            <person name="Karaoz U."/>
            <person name="Brodie E.L."/>
            <person name="Williams K.H."/>
            <person name="Hubbard S.S."/>
            <person name="Banfield J.F."/>
        </authorList>
    </citation>
    <scope>NUCLEOTIDE SEQUENCE [LARGE SCALE GENOMIC DNA]</scope>
</reference>
<organism evidence="2 3">
    <name type="scientific">Candidatus Lambdaproteobacteria bacterium RIFOXYD2_FULL_50_16</name>
    <dbReference type="NCBI Taxonomy" id="1817772"/>
    <lineage>
        <taxon>Bacteria</taxon>
        <taxon>Pseudomonadati</taxon>
        <taxon>Pseudomonadota</taxon>
        <taxon>Candidatus Lambdaproteobacteria</taxon>
    </lineage>
</organism>
<accession>A0A1F6GAP5</accession>
<evidence type="ECO:0000313" key="3">
    <source>
        <dbReference type="Proteomes" id="UP000178449"/>
    </source>
</evidence>
<gene>
    <name evidence="2" type="ORF">A2527_08440</name>
</gene>
<protein>
    <recommendedName>
        <fullName evidence="4">Histidine kinase domain-containing protein</fullName>
    </recommendedName>
</protein>
<dbReference type="STRING" id="1817772.A2527_08440"/>
<evidence type="ECO:0000313" key="2">
    <source>
        <dbReference type="EMBL" id="OGG95190.1"/>
    </source>
</evidence>